<gene>
    <name evidence="1" type="ORF">P26059B_0032</name>
</gene>
<evidence type="ECO:0000313" key="2">
    <source>
        <dbReference type="Proteomes" id="UP000261817"/>
    </source>
</evidence>
<proteinExistence type="predicted"/>
<sequence length="72" mass="8232">MKHTYKHTKPQPSWLLQGLMIRAGLYDPLPPVAKSHAVPHEMPLITRQLGKSWLQRAWAKAKAAFVYDPART</sequence>
<dbReference type="EMBL" id="KY981272">
    <property type="protein sequence ID" value="ASJ79308.1"/>
    <property type="molecule type" value="Genomic_DNA"/>
</dbReference>
<accession>A0A384V7Q2</accession>
<dbReference type="Proteomes" id="UP000261817">
    <property type="component" value="Segment"/>
</dbReference>
<organism evidence="1 2">
    <name type="scientific">Curvibacter phage P26059B</name>
    <dbReference type="NCBI Taxonomy" id="1983784"/>
    <lineage>
        <taxon>Viruses</taxon>
        <taxon>Duplodnaviria</taxon>
        <taxon>Heunggongvirae</taxon>
        <taxon>Uroviricota</taxon>
        <taxon>Caudoviricetes</taxon>
        <taxon>Autographivirales</taxon>
        <taxon>Autonotataviridae</taxon>
        <taxon>Kalppathivirus</taxon>
        <taxon>Kalppathivirus P26059B</taxon>
    </lineage>
</organism>
<keyword evidence="2" id="KW-1185">Reference proteome</keyword>
<name>A0A384V7Q2_9CAUD</name>
<evidence type="ECO:0000313" key="1">
    <source>
        <dbReference type="EMBL" id="ASJ79308.1"/>
    </source>
</evidence>
<protein>
    <submittedName>
        <fullName evidence="1">DNA primase</fullName>
    </submittedName>
</protein>
<reference evidence="1 2" key="1">
    <citation type="journal article" date="2018" name="Sci. Rep.">
        <title>Genomic and ecological study of two distinctive freshwater bacteriophages infecting a Comamonadaceae bacterium.</title>
        <authorList>
            <person name="Moon K."/>
            <person name="Kang I."/>
            <person name="Kim S."/>
            <person name="Kim S.J."/>
            <person name="Cho J.C."/>
        </authorList>
    </citation>
    <scope>NUCLEOTIDE SEQUENCE [LARGE SCALE GENOMIC DNA]</scope>
</reference>